<keyword evidence="2 4" id="KW-0547">Nucleotide-binding</keyword>
<dbReference type="EMBL" id="BONJ01000029">
    <property type="protein sequence ID" value="GIG16961.1"/>
    <property type="molecule type" value="Genomic_DNA"/>
</dbReference>
<dbReference type="AlphaFoldDB" id="A0A8J3PJ18"/>
<dbReference type="InterPro" id="IPR011761">
    <property type="entry name" value="ATP-grasp"/>
</dbReference>
<evidence type="ECO:0000256" key="2">
    <source>
        <dbReference type="ARBA" id="ARBA00022741"/>
    </source>
</evidence>
<keyword evidence="8" id="KW-1185">Reference proteome</keyword>
<keyword evidence="7" id="KW-0456">Lyase</keyword>
<sequence length="451" mass="47927">MRLLMVGADLPALAAAGPDVEVTVLLGATTKDGWLPLPGGVRTVFVDDHKSIDAAVNGLLRAGFGPGSFDAVYAYDDPALMTAAALAAMLGARGIPPRTVALFRDKSLQKQALRAAGLPVTACTVVEDIRELPAGFRLPYPKAVVKPVAGMATQSTYVVDGDADLARISAQCRANNTAARTFVIEEFVTGEEWFADGFLSGGELRFLSLGRYAQPCLSAVLDKAPVQTYCLDPVADKESYDLAAPLVTEALRVLGLADGVFHMELFHQPDTGRLVFSECAARRAGGPISDQIRYKYGVDLAGDGVRALLESVGEPDVRVREGVVASTFLPLRPGIVLGYPTAEQVLAQPDVVHARMFVPKGMRVQGGAANTFARMGEVTVHTADAATAQRRLTELADWFRQHIEVLPLAPTLRELYTDPRNADFVHAAAAAHGDPAPHGDPAAHGDSALRD</sequence>
<accession>A0A8J3PJ18</accession>
<dbReference type="GO" id="GO:0046872">
    <property type="term" value="F:metal ion binding"/>
    <property type="evidence" value="ECO:0007669"/>
    <property type="project" value="InterPro"/>
</dbReference>
<dbReference type="PROSITE" id="PS50975">
    <property type="entry name" value="ATP_GRASP"/>
    <property type="match status" value="1"/>
</dbReference>
<dbReference type="InterPro" id="IPR052032">
    <property type="entry name" value="ATP-dep_AA_Ligase"/>
</dbReference>
<comment type="caution">
    <text evidence="7">The sequence shown here is derived from an EMBL/GenBank/DDBJ whole genome shotgun (WGS) entry which is preliminary data.</text>
</comment>
<dbReference type="GO" id="GO:0016829">
    <property type="term" value="F:lyase activity"/>
    <property type="evidence" value="ECO:0007669"/>
    <property type="project" value="UniProtKB-KW"/>
</dbReference>
<evidence type="ECO:0000256" key="4">
    <source>
        <dbReference type="PROSITE-ProRule" id="PRU00409"/>
    </source>
</evidence>
<dbReference type="GO" id="GO:0016874">
    <property type="term" value="F:ligase activity"/>
    <property type="evidence" value="ECO:0007669"/>
    <property type="project" value="UniProtKB-KW"/>
</dbReference>
<reference evidence="7" key="1">
    <citation type="submission" date="2021-01" db="EMBL/GenBank/DDBJ databases">
        <title>Whole genome shotgun sequence of Catellatospora methionotrophica NBRC 14553.</title>
        <authorList>
            <person name="Komaki H."/>
            <person name="Tamura T."/>
        </authorList>
    </citation>
    <scope>NUCLEOTIDE SEQUENCE</scope>
    <source>
        <strain evidence="7">NBRC 14553</strain>
    </source>
</reference>
<name>A0A8J3PJ18_9ACTN</name>
<evidence type="ECO:0000259" key="6">
    <source>
        <dbReference type="PROSITE" id="PS50975"/>
    </source>
</evidence>
<feature type="region of interest" description="Disordered" evidence="5">
    <location>
        <begin position="431"/>
        <end position="451"/>
    </location>
</feature>
<dbReference type="Pfam" id="PF13535">
    <property type="entry name" value="ATP-grasp_4"/>
    <property type="match status" value="1"/>
</dbReference>
<dbReference type="PANTHER" id="PTHR43585:SF2">
    <property type="entry name" value="ATP-GRASP ENZYME FSQD"/>
    <property type="match status" value="1"/>
</dbReference>
<keyword evidence="3 4" id="KW-0067">ATP-binding</keyword>
<dbReference type="Gene3D" id="3.30.470.20">
    <property type="entry name" value="ATP-grasp fold, B domain"/>
    <property type="match status" value="1"/>
</dbReference>
<feature type="domain" description="ATP-grasp" evidence="6">
    <location>
        <begin position="110"/>
        <end position="309"/>
    </location>
</feature>
<evidence type="ECO:0000313" key="7">
    <source>
        <dbReference type="EMBL" id="GIG16961.1"/>
    </source>
</evidence>
<evidence type="ECO:0000256" key="3">
    <source>
        <dbReference type="ARBA" id="ARBA00022840"/>
    </source>
</evidence>
<dbReference type="SUPFAM" id="SSF56059">
    <property type="entry name" value="Glutathione synthetase ATP-binding domain-like"/>
    <property type="match status" value="1"/>
</dbReference>
<organism evidence="7 8">
    <name type="scientific">Catellatospora methionotrophica</name>
    <dbReference type="NCBI Taxonomy" id="121620"/>
    <lineage>
        <taxon>Bacteria</taxon>
        <taxon>Bacillati</taxon>
        <taxon>Actinomycetota</taxon>
        <taxon>Actinomycetes</taxon>
        <taxon>Micromonosporales</taxon>
        <taxon>Micromonosporaceae</taxon>
        <taxon>Catellatospora</taxon>
    </lineage>
</organism>
<keyword evidence="1" id="KW-0436">Ligase</keyword>
<dbReference type="PANTHER" id="PTHR43585">
    <property type="entry name" value="FUMIPYRROLE BIOSYNTHESIS PROTEIN C"/>
    <property type="match status" value="1"/>
</dbReference>
<dbReference type="GO" id="GO:0005524">
    <property type="term" value="F:ATP binding"/>
    <property type="evidence" value="ECO:0007669"/>
    <property type="project" value="UniProtKB-UniRule"/>
</dbReference>
<evidence type="ECO:0000256" key="1">
    <source>
        <dbReference type="ARBA" id="ARBA00022598"/>
    </source>
</evidence>
<dbReference type="Proteomes" id="UP000660339">
    <property type="component" value="Unassembled WGS sequence"/>
</dbReference>
<feature type="compositionally biased region" description="Basic and acidic residues" evidence="5">
    <location>
        <begin position="435"/>
        <end position="451"/>
    </location>
</feature>
<gene>
    <name evidence="7" type="ORF">Cme02nite_52930</name>
</gene>
<evidence type="ECO:0000256" key="5">
    <source>
        <dbReference type="SAM" id="MobiDB-lite"/>
    </source>
</evidence>
<proteinExistence type="predicted"/>
<dbReference type="RefSeq" id="WP_166386182.1">
    <property type="nucleotide sequence ID" value="NZ_BAAATT010000015.1"/>
</dbReference>
<protein>
    <submittedName>
        <fullName evidence="7">Argininosuccinate lyase</fullName>
    </submittedName>
</protein>
<evidence type="ECO:0000313" key="8">
    <source>
        <dbReference type="Proteomes" id="UP000660339"/>
    </source>
</evidence>